<feature type="domain" description="DUF427" evidence="1">
    <location>
        <begin position="139"/>
        <end position="232"/>
    </location>
</feature>
<reference evidence="2 3" key="1">
    <citation type="submission" date="2020-07" db="EMBL/GenBank/DDBJ databases">
        <title>Sequencing the genomes of 1000 actinobacteria strains.</title>
        <authorList>
            <person name="Klenk H.-P."/>
        </authorList>
    </citation>
    <scope>NUCLEOTIDE SEQUENCE [LARGE SCALE GENOMIC DNA]</scope>
    <source>
        <strain evidence="2 3">DSM 104001</strain>
    </source>
</reference>
<accession>A0A853CSJ2</accession>
<evidence type="ECO:0000313" key="3">
    <source>
        <dbReference type="Proteomes" id="UP000541969"/>
    </source>
</evidence>
<dbReference type="Proteomes" id="UP000541969">
    <property type="component" value="Unassembled WGS sequence"/>
</dbReference>
<dbReference type="EMBL" id="JACBZT010000001">
    <property type="protein sequence ID" value="NYJ08843.1"/>
    <property type="molecule type" value="Genomic_DNA"/>
</dbReference>
<gene>
    <name evidence="2" type="ORF">GGQ55_005121</name>
</gene>
<protein>
    <submittedName>
        <fullName evidence="2">Uncharacterized protein (DUF427 family)</fullName>
    </submittedName>
</protein>
<dbReference type="Pfam" id="PF04248">
    <property type="entry name" value="NTP_transf_9"/>
    <property type="match status" value="2"/>
</dbReference>
<dbReference type="AlphaFoldDB" id="A0A853CSJ2"/>
<comment type="caution">
    <text evidence="2">The sequence shown here is derived from an EMBL/GenBank/DDBJ whole genome shotgun (WGS) entry which is preliminary data.</text>
</comment>
<name>A0A853CSJ2_9ACTN</name>
<feature type="domain" description="DUF427" evidence="1">
    <location>
        <begin position="21"/>
        <end position="92"/>
    </location>
</feature>
<dbReference type="Gene3D" id="2.170.150.40">
    <property type="entry name" value="Domain of unknown function (DUF427)"/>
    <property type="match status" value="2"/>
</dbReference>
<evidence type="ECO:0000259" key="1">
    <source>
        <dbReference type="Pfam" id="PF04248"/>
    </source>
</evidence>
<dbReference type="PANTHER" id="PTHR34310">
    <property type="entry name" value="DUF427 DOMAIN PROTEIN (AFU_ORTHOLOGUE AFUA_3G02220)"/>
    <property type="match status" value="1"/>
</dbReference>
<dbReference type="InterPro" id="IPR007361">
    <property type="entry name" value="DUF427"/>
</dbReference>
<dbReference type="PANTHER" id="PTHR34310:SF9">
    <property type="entry name" value="BLR5716 PROTEIN"/>
    <property type="match status" value="1"/>
</dbReference>
<keyword evidence="3" id="KW-1185">Reference proteome</keyword>
<evidence type="ECO:0000313" key="2">
    <source>
        <dbReference type="EMBL" id="NYJ08843.1"/>
    </source>
</evidence>
<sequence>MPDYPQSITPVGHVEPVPRRVRALLGGQTVLDTTAARYVWEWPFYPQFYVPIADLAPGVLVDEGVDKRRKVGPVRQYGLTAGDEKRSAAAWAPTSGELEGTVHLEWSALDAWFEEDEQVFVHPRNPYTRVDALRSTRTVRVELEGVLLAESSSPVLVFETGLPTRYYLPRPALQLAALEPSDSVTECPYKGRTSAYWSVRIGDALHRDLAWSYDFPTRQLLPIAGLVAFYNEKVDISLDGQLLERPRTHFS</sequence>
<dbReference type="RefSeq" id="WP_179721727.1">
    <property type="nucleotide sequence ID" value="NZ_JACBZT010000001.1"/>
</dbReference>
<proteinExistence type="predicted"/>
<dbReference type="InterPro" id="IPR038694">
    <property type="entry name" value="DUF427_sf"/>
</dbReference>
<organism evidence="2 3">
    <name type="scientific">Petropleomorpha daqingensis</name>
    <dbReference type="NCBI Taxonomy" id="2026353"/>
    <lineage>
        <taxon>Bacteria</taxon>
        <taxon>Bacillati</taxon>
        <taxon>Actinomycetota</taxon>
        <taxon>Actinomycetes</taxon>
        <taxon>Geodermatophilales</taxon>
        <taxon>Geodermatophilaceae</taxon>
        <taxon>Petropleomorpha</taxon>
    </lineage>
</organism>